<evidence type="ECO:0000259" key="5">
    <source>
        <dbReference type="PROSITE" id="PS50199"/>
    </source>
</evidence>
<keyword evidence="2 4" id="KW-0863">Zinc-finger</keyword>
<dbReference type="PANTHER" id="PTHR23111">
    <property type="entry name" value="ZINC FINGER PROTEIN"/>
    <property type="match status" value="1"/>
</dbReference>
<keyword evidence="7" id="KW-1185">Reference proteome</keyword>
<reference evidence="7" key="1">
    <citation type="journal article" date="2016" name="Nature">
        <title>The genome of the seagrass Zostera marina reveals angiosperm adaptation to the sea.</title>
        <authorList>
            <person name="Olsen J.L."/>
            <person name="Rouze P."/>
            <person name="Verhelst B."/>
            <person name="Lin Y.-C."/>
            <person name="Bayer T."/>
            <person name="Collen J."/>
            <person name="Dattolo E."/>
            <person name="De Paoli E."/>
            <person name="Dittami S."/>
            <person name="Maumus F."/>
            <person name="Michel G."/>
            <person name="Kersting A."/>
            <person name="Lauritano C."/>
            <person name="Lohaus R."/>
            <person name="Toepel M."/>
            <person name="Tonon T."/>
            <person name="Vanneste K."/>
            <person name="Amirebrahimi M."/>
            <person name="Brakel J."/>
            <person name="Bostroem C."/>
            <person name="Chovatia M."/>
            <person name="Grimwood J."/>
            <person name="Jenkins J.W."/>
            <person name="Jueterbock A."/>
            <person name="Mraz A."/>
            <person name="Stam W.T."/>
            <person name="Tice H."/>
            <person name="Bornberg-Bauer E."/>
            <person name="Green P.J."/>
            <person name="Pearson G.A."/>
            <person name="Procaccini G."/>
            <person name="Duarte C.M."/>
            <person name="Schmutz J."/>
            <person name="Reusch T.B.H."/>
            <person name="Van de Peer Y."/>
        </authorList>
    </citation>
    <scope>NUCLEOTIDE SEQUENCE [LARGE SCALE GENOMIC DNA]</scope>
    <source>
        <strain evidence="7">cv. Finnish</strain>
    </source>
</reference>
<dbReference type="InterPro" id="IPR036443">
    <property type="entry name" value="Znf_RanBP2_sf"/>
</dbReference>
<proteinExistence type="predicted"/>
<evidence type="ECO:0000313" key="7">
    <source>
        <dbReference type="Proteomes" id="UP000036987"/>
    </source>
</evidence>
<feature type="domain" description="RanBP2-type" evidence="5">
    <location>
        <begin position="362"/>
        <end position="391"/>
    </location>
</feature>
<dbReference type="Pfam" id="PF00641">
    <property type="entry name" value="Zn_ribbon_RanBP"/>
    <property type="match status" value="3"/>
</dbReference>
<dbReference type="SMART" id="SM00547">
    <property type="entry name" value="ZnF_RBZ"/>
    <property type="match status" value="4"/>
</dbReference>
<evidence type="ECO:0000256" key="3">
    <source>
        <dbReference type="ARBA" id="ARBA00022833"/>
    </source>
</evidence>
<dbReference type="AlphaFoldDB" id="A0A0K9PC35"/>
<dbReference type="PROSITE" id="PS01358">
    <property type="entry name" value="ZF_RANBP2_1"/>
    <property type="match status" value="4"/>
</dbReference>
<feature type="domain" description="RanBP2-type" evidence="5">
    <location>
        <begin position="395"/>
        <end position="424"/>
    </location>
</feature>
<dbReference type="PANTHER" id="PTHR23111:SF40">
    <property type="entry name" value="RNA-BINDING PROTEIN INVOLVED IN HETEROCHROMATIN ASSEMBLY-RELATED"/>
    <property type="match status" value="1"/>
</dbReference>
<dbReference type="GO" id="GO:0005737">
    <property type="term" value="C:cytoplasm"/>
    <property type="evidence" value="ECO:0000318"/>
    <property type="project" value="GO_Central"/>
</dbReference>
<sequence length="448" mass="51082">MATVMAAATITSLIILRRRSTIFFPSLRSPFPANSSAPILKLHIPAFCSSSALAEVSESVSDGLDIHPWTEWVQFLEKLKRKGYFDRTSSAAEEDVKDGGVKLTSPSNYTRAKVACLGFARERPDLLRCLPREDILTVVECGCPNLLRKSVNSAKRLRAYLKIDEGDVCSSCNLRGTCDRAYVMVKKDEGVARTVDIVRLLLQYAAELSVESGKKPSIKESVEESVCKLLAELIKLSDTPADPEIINAILKPQLREKLPQPAIAQETKQYQNSEMKTGDWICTQCDFMNFARNVLCRQCKADGRNKANNFTKSKRDNFDSSKMRKGDWTCSKCSYMNYSRNVRCLECETDKPKQSPDGFEIKKGDWTCSQCQFMNFARNTRCRQCQESRPKKDLEPGEWECRKCNYLNFRRNKSCLKCNDDRPRDESDQYDDDVWRRPKFTADMVDLL</sequence>
<accession>A0A0K9PC35</accession>
<evidence type="ECO:0000256" key="1">
    <source>
        <dbReference type="ARBA" id="ARBA00022723"/>
    </source>
</evidence>
<dbReference type="STRING" id="29655.A0A0K9PC35"/>
<dbReference type="PROSITE" id="PS50199">
    <property type="entry name" value="ZF_RANBP2_2"/>
    <property type="match status" value="4"/>
</dbReference>
<dbReference type="OrthoDB" id="448399at2759"/>
<keyword evidence="3" id="KW-0862">Zinc</keyword>
<dbReference type="EMBL" id="LFYR01001011">
    <property type="protein sequence ID" value="KMZ65807.1"/>
    <property type="molecule type" value="Genomic_DNA"/>
</dbReference>
<dbReference type="GO" id="GO:0008270">
    <property type="term" value="F:zinc ion binding"/>
    <property type="evidence" value="ECO:0007669"/>
    <property type="project" value="UniProtKB-KW"/>
</dbReference>
<dbReference type="SUPFAM" id="SSF90209">
    <property type="entry name" value="Ran binding protein zinc finger-like"/>
    <property type="match status" value="4"/>
</dbReference>
<protein>
    <submittedName>
        <fullName evidence="6">Zinc finger (Ran-binding) family protein</fullName>
    </submittedName>
</protein>
<dbReference type="InterPro" id="IPR001876">
    <property type="entry name" value="Znf_RanBP2"/>
</dbReference>
<dbReference type="Gene3D" id="4.10.1060.10">
    <property type="entry name" value="Zinc finger, RanBP2-type"/>
    <property type="match status" value="4"/>
</dbReference>
<feature type="domain" description="RanBP2-type" evidence="5">
    <location>
        <begin position="276"/>
        <end position="305"/>
    </location>
</feature>
<keyword evidence="1" id="KW-0479">Metal-binding</keyword>
<organism evidence="6 7">
    <name type="scientific">Zostera marina</name>
    <name type="common">Eelgrass</name>
    <dbReference type="NCBI Taxonomy" id="29655"/>
    <lineage>
        <taxon>Eukaryota</taxon>
        <taxon>Viridiplantae</taxon>
        <taxon>Streptophyta</taxon>
        <taxon>Embryophyta</taxon>
        <taxon>Tracheophyta</taxon>
        <taxon>Spermatophyta</taxon>
        <taxon>Magnoliopsida</taxon>
        <taxon>Liliopsida</taxon>
        <taxon>Zosteraceae</taxon>
        <taxon>Zostera</taxon>
    </lineage>
</organism>
<feature type="domain" description="RanBP2-type" evidence="5">
    <location>
        <begin position="324"/>
        <end position="353"/>
    </location>
</feature>
<evidence type="ECO:0000313" key="6">
    <source>
        <dbReference type="EMBL" id="KMZ65807.1"/>
    </source>
</evidence>
<gene>
    <name evidence="6" type="ORF">ZOSMA_30G00870</name>
</gene>
<name>A0A0K9PC35_ZOSMR</name>
<dbReference type="OMA" id="KEGHWLC"/>
<comment type="caution">
    <text evidence="6">The sequence shown here is derived from an EMBL/GenBank/DDBJ whole genome shotgun (WGS) entry which is preliminary data.</text>
</comment>
<evidence type="ECO:0000256" key="4">
    <source>
        <dbReference type="PROSITE-ProRule" id="PRU00322"/>
    </source>
</evidence>
<dbReference type="GO" id="GO:0003729">
    <property type="term" value="F:mRNA binding"/>
    <property type="evidence" value="ECO:0000318"/>
    <property type="project" value="GO_Central"/>
</dbReference>
<dbReference type="Proteomes" id="UP000036987">
    <property type="component" value="Unassembled WGS sequence"/>
</dbReference>
<evidence type="ECO:0000256" key="2">
    <source>
        <dbReference type="ARBA" id="ARBA00022771"/>
    </source>
</evidence>